<evidence type="ECO:0000313" key="2">
    <source>
        <dbReference type="Proteomes" id="UP000192936"/>
    </source>
</evidence>
<proteinExistence type="predicted"/>
<dbReference type="RefSeq" id="WP_208621234.1">
    <property type="nucleotide sequence ID" value="NZ_FXAK01000007.1"/>
</dbReference>
<accession>A0A1X7GN90</accession>
<sequence>MITRAALLAAALRLLNYYNGDEKTAQNPGGLTGVGGMADNWDPCIQDIGTVANGVGEVAGTIAAAQSTIGMVWDAATTVADPGAGNLRATTATPAVGSYSLLVSATDSAGADIGAMLTELGASSSAIRARARLVAVGDAAKYLDLRITGVTGVGAYRTVGVTCIGGPGGFATGDAVALGWVRSGDKGDTGAAGAGPNWGGTSAGTANAQTLAPAVALGSLSGNPSYEFIAGYSITGAATLNVSGTGDASIRKADGTAAGKGDVVAGTKYTVTLVSGQWRLAGGGGANLAAIHAAMFSI</sequence>
<protein>
    <submittedName>
        <fullName evidence="1">Uncharacterized protein</fullName>
    </submittedName>
</protein>
<gene>
    <name evidence="1" type="ORF">SAMN02982917_4127</name>
</gene>
<evidence type="ECO:0000313" key="1">
    <source>
        <dbReference type="EMBL" id="SMF72278.1"/>
    </source>
</evidence>
<reference evidence="1 2" key="1">
    <citation type="submission" date="2017-04" db="EMBL/GenBank/DDBJ databases">
        <authorList>
            <person name="Afonso C.L."/>
            <person name="Miller P.J."/>
            <person name="Scott M.A."/>
            <person name="Spackman E."/>
            <person name="Goraichik I."/>
            <person name="Dimitrov K.M."/>
            <person name="Suarez D.L."/>
            <person name="Swayne D.E."/>
        </authorList>
    </citation>
    <scope>NUCLEOTIDE SEQUENCE [LARGE SCALE GENOMIC DNA]</scope>
    <source>
        <strain evidence="1 2">A2P</strain>
    </source>
</reference>
<organism evidence="1 2">
    <name type="scientific">Azospirillum oryzae</name>
    <dbReference type="NCBI Taxonomy" id="286727"/>
    <lineage>
        <taxon>Bacteria</taxon>
        <taxon>Pseudomonadati</taxon>
        <taxon>Pseudomonadota</taxon>
        <taxon>Alphaproteobacteria</taxon>
        <taxon>Rhodospirillales</taxon>
        <taxon>Azospirillaceae</taxon>
        <taxon>Azospirillum</taxon>
    </lineage>
</organism>
<dbReference type="AlphaFoldDB" id="A0A1X7GN90"/>
<dbReference type="Proteomes" id="UP000192936">
    <property type="component" value="Unassembled WGS sequence"/>
</dbReference>
<name>A0A1X7GN90_9PROT</name>
<dbReference type="EMBL" id="FXAK01000007">
    <property type="protein sequence ID" value="SMF72278.1"/>
    <property type="molecule type" value="Genomic_DNA"/>
</dbReference>
<dbReference type="STRING" id="286727.SAMN02982917_4127"/>